<evidence type="ECO:0000256" key="2">
    <source>
        <dbReference type="ARBA" id="ARBA00008124"/>
    </source>
</evidence>
<reference evidence="11" key="2">
    <citation type="submission" date="2019-04" db="EMBL/GenBank/DDBJ databases">
        <authorList>
            <person name="Kadobianskyi M."/>
            <person name="Schulze L."/>
            <person name="Schuelke M."/>
            <person name="Judkewitz B."/>
        </authorList>
    </citation>
    <scope>NUCLEOTIDE SEQUENCE</scope>
    <source>
        <strain evidence="11">Bolton</strain>
        <tissue evidence="11">Whole-body</tissue>
    </source>
</reference>
<dbReference type="SUPFAM" id="SSF52540">
    <property type="entry name" value="P-loop containing nucleoside triphosphate hydrolases"/>
    <property type="match status" value="1"/>
</dbReference>
<organism evidence="11 13">
    <name type="scientific">Danionella cerebrum</name>
    <dbReference type="NCBI Taxonomy" id="2873325"/>
    <lineage>
        <taxon>Eukaryota</taxon>
        <taxon>Metazoa</taxon>
        <taxon>Chordata</taxon>
        <taxon>Craniata</taxon>
        <taxon>Vertebrata</taxon>
        <taxon>Euteleostomi</taxon>
        <taxon>Actinopterygii</taxon>
        <taxon>Neopterygii</taxon>
        <taxon>Teleostei</taxon>
        <taxon>Ostariophysi</taxon>
        <taxon>Cypriniformes</taxon>
        <taxon>Danionidae</taxon>
        <taxon>Danioninae</taxon>
        <taxon>Danionella</taxon>
    </lineage>
</organism>
<gene>
    <name evidence="11" type="ORF">DNTS_015069</name>
    <name evidence="12" type="ORF">DNTS_022868</name>
</gene>
<dbReference type="PANTHER" id="PTHR14647:SF83">
    <property type="entry name" value="GALACTOSE-3-O-SULFOTRANSFERASE 3"/>
    <property type="match status" value="1"/>
</dbReference>
<dbReference type="Proteomes" id="UP000316079">
    <property type="component" value="Unassembled WGS sequence"/>
</dbReference>
<sequence>MLMKADIRSNTVSYSHSQTESSIKFISVFLQRLCFHLLQFIIAAGPSKHLCANRYISGSNSISRSVCPAVRKLVMAPKKFFLALIAVSTVSLLLHHGGHLNLTLETFWMGCPPSTIFSNQNSNRPSVKHTSVAFLKTHKTASSTVQNILFRFAERNNLTVALPITTCEHQFCYPRPFSIHFVHPHTSPPDILTSHLRFSRTELKRLMPNNTIYITILREPGAMFESLFSYYNQYCLSFKRVPNGSLEMFLAEPWKYYRPEEKDSMYARNTLTFDLGGDKDRRFSEAAKYAKRFAAEMENVFSLVMIAEYFDESLVLLRRLLSWDLEDVFYVSLNMRTPDSKSSLSSENTAKIRDWNIIDSELYDHFNASLWRQLKALGLACIDREVQLLRQARERLVRSCFGGNLPQLRSAEQITNKDLRPWQPSAKVAIVGYDLPNNLTTKGHMPPRDECLKMIMPEVQYTKLLLRAQSLRYRKRFSPRGSQLTTRPVGPVRVHKDPISPSLIPKTLETLARSTKGVLPPV</sequence>
<comment type="similarity">
    <text evidence="2">Belongs to the galactose-3-O-sulfotransferase family.</text>
</comment>
<accession>A0A553Q086</accession>
<evidence type="ECO:0000256" key="8">
    <source>
        <dbReference type="ARBA" id="ARBA00023136"/>
    </source>
</evidence>
<keyword evidence="9" id="KW-0325">Glycoprotein</keyword>
<dbReference type="EMBL" id="SRMA01026481">
    <property type="protein sequence ID" value="TRY83348.1"/>
    <property type="molecule type" value="Genomic_DNA"/>
</dbReference>
<evidence type="ECO:0000256" key="1">
    <source>
        <dbReference type="ARBA" id="ARBA00004323"/>
    </source>
</evidence>
<keyword evidence="7" id="KW-0333">Golgi apparatus</keyword>
<dbReference type="EMBL" id="SRMA01025525">
    <property type="protein sequence ID" value="TRY93545.1"/>
    <property type="molecule type" value="Genomic_DNA"/>
</dbReference>
<keyword evidence="13" id="KW-1185">Reference proteome</keyword>
<dbReference type="GO" id="GO:0000139">
    <property type="term" value="C:Golgi membrane"/>
    <property type="evidence" value="ECO:0007669"/>
    <property type="project" value="UniProtKB-SubCell"/>
</dbReference>
<dbReference type="PANTHER" id="PTHR14647">
    <property type="entry name" value="GALACTOSE-3-O-SULFOTRANSFERASE"/>
    <property type="match status" value="1"/>
</dbReference>
<evidence type="ECO:0000256" key="9">
    <source>
        <dbReference type="ARBA" id="ARBA00023180"/>
    </source>
</evidence>
<keyword evidence="5" id="KW-0735">Signal-anchor</keyword>
<keyword evidence="4 10" id="KW-0812">Transmembrane</keyword>
<reference evidence="11 13" key="1">
    <citation type="journal article" date="2019" name="Sci. Data">
        <title>Hybrid genome assembly and annotation of Danionella translucida.</title>
        <authorList>
            <person name="Kadobianskyi M."/>
            <person name="Schulze L."/>
            <person name="Schuelke M."/>
            <person name="Judkewitz B."/>
        </authorList>
    </citation>
    <scope>NUCLEOTIDE SEQUENCE [LARGE SCALE GENOMIC DNA]</scope>
    <source>
        <strain evidence="11 13">Bolton</strain>
    </source>
</reference>
<feature type="transmembrane region" description="Helical" evidence="10">
    <location>
        <begin position="80"/>
        <end position="98"/>
    </location>
</feature>
<keyword evidence="6 10" id="KW-1133">Transmembrane helix</keyword>
<dbReference type="InterPro" id="IPR009729">
    <property type="entry name" value="Gal-3-0_sulfotransfrase"/>
</dbReference>
<dbReference type="STRING" id="623744.A0A553Q086"/>
<evidence type="ECO:0000256" key="5">
    <source>
        <dbReference type="ARBA" id="ARBA00022968"/>
    </source>
</evidence>
<dbReference type="OrthoDB" id="514299at2759"/>
<evidence type="ECO:0000256" key="7">
    <source>
        <dbReference type="ARBA" id="ARBA00023034"/>
    </source>
</evidence>
<dbReference type="GO" id="GO:0001733">
    <property type="term" value="F:galactosylceramide sulfotransferase activity"/>
    <property type="evidence" value="ECO:0007669"/>
    <property type="project" value="InterPro"/>
</dbReference>
<dbReference type="GO" id="GO:0009247">
    <property type="term" value="P:glycolipid biosynthetic process"/>
    <property type="evidence" value="ECO:0007669"/>
    <property type="project" value="InterPro"/>
</dbReference>
<evidence type="ECO:0000313" key="11">
    <source>
        <dbReference type="EMBL" id="TRY83348.1"/>
    </source>
</evidence>
<evidence type="ECO:0000313" key="13">
    <source>
        <dbReference type="Proteomes" id="UP000316079"/>
    </source>
</evidence>
<dbReference type="Gene3D" id="3.40.50.300">
    <property type="entry name" value="P-loop containing nucleotide triphosphate hydrolases"/>
    <property type="match status" value="1"/>
</dbReference>
<keyword evidence="3" id="KW-0808">Transferase</keyword>
<comment type="caution">
    <text evidence="11">The sequence shown here is derived from an EMBL/GenBank/DDBJ whole genome shotgun (WGS) entry which is preliminary data.</text>
</comment>
<evidence type="ECO:0000256" key="4">
    <source>
        <dbReference type="ARBA" id="ARBA00022692"/>
    </source>
</evidence>
<name>A0A553Q086_9TELE</name>
<proteinExistence type="inferred from homology"/>
<evidence type="ECO:0000256" key="3">
    <source>
        <dbReference type="ARBA" id="ARBA00022679"/>
    </source>
</evidence>
<evidence type="ECO:0000256" key="6">
    <source>
        <dbReference type="ARBA" id="ARBA00022989"/>
    </source>
</evidence>
<dbReference type="Pfam" id="PF06990">
    <property type="entry name" value="Gal-3-0_sulfotr"/>
    <property type="match status" value="1"/>
</dbReference>
<dbReference type="InterPro" id="IPR027417">
    <property type="entry name" value="P-loop_NTPase"/>
</dbReference>
<evidence type="ECO:0008006" key="14">
    <source>
        <dbReference type="Google" id="ProtNLM"/>
    </source>
</evidence>
<evidence type="ECO:0000256" key="10">
    <source>
        <dbReference type="SAM" id="Phobius"/>
    </source>
</evidence>
<protein>
    <recommendedName>
        <fullName evidence="14">Galactose-3-O-sulfotransferase 3</fullName>
    </recommendedName>
</protein>
<keyword evidence="8 10" id="KW-0472">Membrane</keyword>
<evidence type="ECO:0000313" key="12">
    <source>
        <dbReference type="EMBL" id="TRY93545.1"/>
    </source>
</evidence>
<dbReference type="AlphaFoldDB" id="A0A553Q086"/>
<comment type="subcellular location">
    <subcellularLocation>
        <location evidence="1">Golgi apparatus membrane</location>
        <topology evidence="1">Single-pass type II membrane protein</topology>
    </subcellularLocation>
</comment>